<dbReference type="SMART" id="SM00091">
    <property type="entry name" value="PAS"/>
    <property type="match status" value="1"/>
</dbReference>
<dbReference type="AlphaFoldDB" id="A0A7J0CZQ6"/>
<feature type="domain" description="PAS" evidence="2">
    <location>
        <begin position="8"/>
        <end position="61"/>
    </location>
</feature>
<gene>
    <name evidence="3" type="ORF">Smic_65080</name>
</gene>
<dbReference type="CDD" id="cd00130">
    <property type="entry name" value="PAS"/>
    <property type="match status" value="1"/>
</dbReference>
<dbReference type="Gene3D" id="3.30.450.20">
    <property type="entry name" value="PAS domain"/>
    <property type="match status" value="1"/>
</dbReference>
<evidence type="ECO:0000259" key="2">
    <source>
        <dbReference type="PROSITE" id="PS50112"/>
    </source>
</evidence>
<organism evidence="3 4">
    <name type="scientific">Streptomyces microflavus</name>
    <name type="common">Streptomyces lipmanii</name>
    <dbReference type="NCBI Taxonomy" id="1919"/>
    <lineage>
        <taxon>Bacteria</taxon>
        <taxon>Bacillati</taxon>
        <taxon>Actinomycetota</taxon>
        <taxon>Actinomycetes</taxon>
        <taxon>Kitasatosporales</taxon>
        <taxon>Streptomycetaceae</taxon>
        <taxon>Streptomyces</taxon>
    </lineage>
</organism>
<dbReference type="PROSITE" id="PS50112">
    <property type="entry name" value="PAS"/>
    <property type="match status" value="1"/>
</dbReference>
<feature type="region of interest" description="Disordered" evidence="1">
    <location>
        <begin position="64"/>
        <end position="90"/>
    </location>
</feature>
<dbReference type="InterPro" id="IPR035965">
    <property type="entry name" value="PAS-like_dom_sf"/>
</dbReference>
<evidence type="ECO:0000313" key="3">
    <source>
        <dbReference type="EMBL" id="GFN07952.1"/>
    </source>
</evidence>
<dbReference type="InterPro" id="IPR013767">
    <property type="entry name" value="PAS_fold"/>
</dbReference>
<feature type="region of interest" description="Disordered" evidence="1">
    <location>
        <begin position="181"/>
        <end position="208"/>
    </location>
</feature>
<accession>A0A7J0CZQ6</accession>
<dbReference type="NCBIfam" id="TIGR00229">
    <property type="entry name" value="sensory_box"/>
    <property type="match status" value="1"/>
</dbReference>
<evidence type="ECO:0000256" key="1">
    <source>
        <dbReference type="SAM" id="MobiDB-lite"/>
    </source>
</evidence>
<dbReference type="Pfam" id="PF00989">
    <property type="entry name" value="PAS"/>
    <property type="match status" value="1"/>
</dbReference>
<evidence type="ECO:0000313" key="4">
    <source>
        <dbReference type="Proteomes" id="UP000498740"/>
    </source>
</evidence>
<protein>
    <recommendedName>
        <fullName evidence="2">PAS domain-containing protein</fullName>
    </recommendedName>
</protein>
<name>A0A7J0CZQ6_STRMI</name>
<proteinExistence type="predicted"/>
<dbReference type="SUPFAM" id="SSF55785">
    <property type="entry name" value="PYP-like sensor domain (PAS domain)"/>
    <property type="match status" value="2"/>
</dbReference>
<comment type="caution">
    <text evidence="3">The sequence shown here is derived from an EMBL/GenBank/DDBJ whole genome shotgun (WGS) entry which is preliminary data.</text>
</comment>
<dbReference type="InterPro" id="IPR000014">
    <property type="entry name" value="PAS"/>
</dbReference>
<reference evidence="3 4" key="1">
    <citation type="submission" date="2020-05" db="EMBL/GenBank/DDBJ databases">
        <title>Whole genome shotgun sequence of Streptomyces microflavus NBRC 13062.</title>
        <authorList>
            <person name="Komaki H."/>
            <person name="Tamura T."/>
        </authorList>
    </citation>
    <scope>NUCLEOTIDE SEQUENCE [LARGE SCALE GENOMIC DNA]</scope>
    <source>
        <strain evidence="3 4">NBRC 13062</strain>
    </source>
</reference>
<sequence length="208" mass="21646">MSATRAADAADFRGPLDIARAATVVLDGRDTVVGWSPAAAELLGYGPDEAAGRPLSAFLSPLPVDRPLPAASDRPGPADRPDPGPYSGNEIRLARHRDGRELLVATTMCPLAGAAGGDAAGAPVRVLVAAELGALRQWESQLALLQGLATQSPVGLAIYDTRLRLTWSNTAYEREIGKPLAEYRGSGPTSCTPGAVSSPRGTRRRSTP</sequence>
<dbReference type="EMBL" id="BLWD01000001">
    <property type="protein sequence ID" value="GFN07952.1"/>
    <property type="molecule type" value="Genomic_DNA"/>
</dbReference>
<dbReference type="GO" id="GO:0006355">
    <property type="term" value="P:regulation of DNA-templated transcription"/>
    <property type="evidence" value="ECO:0007669"/>
    <property type="project" value="InterPro"/>
</dbReference>
<dbReference type="Proteomes" id="UP000498740">
    <property type="component" value="Unassembled WGS sequence"/>
</dbReference>